<dbReference type="InterPro" id="IPR029069">
    <property type="entry name" value="HotDog_dom_sf"/>
</dbReference>
<dbReference type="InterPro" id="IPR054357">
    <property type="entry name" value="MFE-2_N"/>
</dbReference>
<organism evidence="3 4">
    <name type="scientific">Pseudocohnilembus persalinus</name>
    <name type="common">Ciliate</name>
    <dbReference type="NCBI Taxonomy" id="266149"/>
    <lineage>
        <taxon>Eukaryota</taxon>
        <taxon>Sar</taxon>
        <taxon>Alveolata</taxon>
        <taxon>Ciliophora</taxon>
        <taxon>Intramacronucleata</taxon>
        <taxon>Oligohymenophorea</taxon>
        <taxon>Scuticociliatia</taxon>
        <taxon>Philasterida</taxon>
        <taxon>Pseudocohnilembidae</taxon>
        <taxon>Pseudocohnilembus</taxon>
    </lineage>
</organism>
<sequence length="303" mass="34716">MGKQWDIDLALKSKAEDSIDSFQSEISIAYALSLGLYKDPQVQKEDLKYVYELHDDFTTFPTFAATVNKTNAFWEKYFFYPGIPEFNPMNILHGEEKLELFKPIYPDQKYISQGRIGDIQDKGKNTVLKLDVYTYEYNDGKKGDLCFREQMTIFVRGLKGSNFKGTGDHIQIPSHVPKREHDAQWEEKTEKNQAILYRLSGDKNPLHVDSDLSQAMGYDTPILHGMNFYGLAAKAIINKFCQGDEKQLKSLAARFTGHVFPGESIVFRLWKEKDNTIIFKGIVTERQTQCIIGVAELNTQAKL</sequence>
<dbReference type="GO" id="GO:0005777">
    <property type="term" value="C:peroxisome"/>
    <property type="evidence" value="ECO:0007669"/>
    <property type="project" value="TreeGrafter"/>
</dbReference>
<comment type="caution">
    <text evidence="3">The sequence shown here is derived from an EMBL/GenBank/DDBJ whole genome shotgun (WGS) entry which is preliminary data.</text>
</comment>
<reference evidence="3 4" key="1">
    <citation type="journal article" date="2015" name="Sci. Rep.">
        <title>Genome of the facultative scuticociliatosis pathogen Pseudocohnilembus persalinus provides insight into its virulence through horizontal gene transfer.</title>
        <authorList>
            <person name="Xiong J."/>
            <person name="Wang G."/>
            <person name="Cheng J."/>
            <person name="Tian M."/>
            <person name="Pan X."/>
            <person name="Warren A."/>
            <person name="Jiang C."/>
            <person name="Yuan D."/>
            <person name="Miao W."/>
        </authorList>
    </citation>
    <scope>NUCLEOTIDE SEQUENCE [LARGE SCALE GENOMIC DNA]</scope>
    <source>
        <strain evidence="3">36N120E</strain>
    </source>
</reference>
<dbReference type="AlphaFoldDB" id="A0A0V0QEX0"/>
<proteinExistence type="predicted"/>
<dbReference type="PANTHER" id="PTHR13078:SF56">
    <property type="entry name" value="PEROXISOMAL MULTIFUNCTIONAL ENZYME TYPE 2"/>
    <property type="match status" value="1"/>
</dbReference>
<dbReference type="Gene3D" id="3.10.129.10">
    <property type="entry name" value="Hotdog Thioesterase"/>
    <property type="match status" value="2"/>
</dbReference>
<dbReference type="OrthoDB" id="60204at2759"/>
<dbReference type="Pfam" id="PF01575">
    <property type="entry name" value="MaoC_dehydratas"/>
    <property type="match status" value="1"/>
</dbReference>
<dbReference type="GO" id="GO:0044594">
    <property type="term" value="F:17-beta-hydroxysteroid dehydrogenase (NAD+) activity"/>
    <property type="evidence" value="ECO:0007669"/>
    <property type="project" value="TreeGrafter"/>
</dbReference>
<dbReference type="CDD" id="cd03448">
    <property type="entry name" value="HDE_HSD"/>
    <property type="match status" value="1"/>
</dbReference>
<gene>
    <name evidence="3" type="ORF">PPERSA_02992</name>
</gene>
<dbReference type="Proteomes" id="UP000054937">
    <property type="component" value="Unassembled WGS sequence"/>
</dbReference>
<evidence type="ECO:0000313" key="3">
    <source>
        <dbReference type="EMBL" id="KRX00732.1"/>
    </source>
</evidence>
<dbReference type="InterPro" id="IPR002539">
    <property type="entry name" value="MaoC-like_dom"/>
</dbReference>
<name>A0A0V0QEX0_PSEPJ</name>
<dbReference type="PANTHER" id="PTHR13078">
    <property type="entry name" value="PEROXISOMAL MULTIFUNCTIONAL ENZYME TYPE 2-RELATED"/>
    <property type="match status" value="1"/>
</dbReference>
<feature type="domain" description="MaoC-like" evidence="1">
    <location>
        <begin position="177"/>
        <end position="287"/>
    </location>
</feature>
<dbReference type="InParanoid" id="A0A0V0QEX0"/>
<evidence type="ECO:0000259" key="1">
    <source>
        <dbReference type="Pfam" id="PF01575"/>
    </source>
</evidence>
<dbReference type="GO" id="GO:0003857">
    <property type="term" value="F:(3S)-3-hydroxyacyl-CoA dehydrogenase (NAD+) activity"/>
    <property type="evidence" value="ECO:0007669"/>
    <property type="project" value="TreeGrafter"/>
</dbReference>
<accession>A0A0V0QEX0</accession>
<dbReference type="Pfam" id="PF22622">
    <property type="entry name" value="MFE-2_hydrat-2_N"/>
    <property type="match status" value="1"/>
</dbReference>
<dbReference type="EMBL" id="LDAU01000182">
    <property type="protein sequence ID" value="KRX00732.1"/>
    <property type="molecule type" value="Genomic_DNA"/>
</dbReference>
<evidence type="ECO:0000259" key="2">
    <source>
        <dbReference type="Pfam" id="PF22622"/>
    </source>
</evidence>
<keyword evidence="4" id="KW-1185">Reference proteome</keyword>
<protein>
    <submittedName>
        <fullName evidence="3">Uncharacterized protein</fullName>
    </submittedName>
</protein>
<dbReference type="SUPFAM" id="SSF54637">
    <property type="entry name" value="Thioesterase/thiol ester dehydrase-isomerase"/>
    <property type="match status" value="2"/>
</dbReference>
<feature type="domain" description="Peroxisomal multifunctional enzyme type 2-like N-terminal" evidence="2">
    <location>
        <begin position="22"/>
        <end position="157"/>
    </location>
</feature>
<dbReference type="GO" id="GO:0006635">
    <property type="term" value="P:fatty acid beta-oxidation"/>
    <property type="evidence" value="ECO:0007669"/>
    <property type="project" value="TreeGrafter"/>
</dbReference>
<dbReference type="OMA" id="SFVRGYG"/>
<evidence type="ECO:0000313" key="4">
    <source>
        <dbReference type="Proteomes" id="UP000054937"/>
    </source>
</evidence>
<dbReference type="GO" id="GO:0004300">
    <property type="term" value="F:enoyl-CoA hydratase activity"/>
    <property type="evidence" value="ECO:0007669"/>
    <property type="project" value="TreeGrafter"/>
</dbReference>